<feature type="transmembrane region" description="Helical" evidence="1">
    <location>
        <begin position="145"/>
        <end position="163"/>
    </location>
</feature>
<accession>A0A5C5VGP7</accession>
<dbReference type="RefSeq" id="WP_146564475.1">
    <property type="nucleotide sequence ID" value="NZ_SIHJ01000001.1"/>
</dbReference>
<dbReference type="InterPro" id="IPR011990">
    <property type="entry name" value="TPR-like_helical_dom_sf"/>
</dbReference>
<reference evidence="2 3" key="1">
    <citation type="submission" date="2019-02" db="EMBL/GenBank/DDBJ databases">
        <title>Deep-cultivation of Planctomycetes and their phenomic and genomic characterization uncovers novel biology.</title>
        <authorList>
            <person name="Wiegand S."/>
            <person name="Jogler M."/>
            <person name="Boedeker C."/>
            <person name="Pinto D."/>
            <person name="Vollmers J."/>
            <person name="Rivas-Marin E."/>
            <person name="Kohn T."/>
            <person name="Peeters S.H."/>
            <person name="Heuer A."/>
            <person name="Rast P."/>
            <person name="Oberbeckmann S."/>
            <person name="Bunk B."/>
            <person name="Jeske O."/>
            <person name="Meyerdierks A."/>
            <person name="Storesund J.E."/>
            <person name="Kallscheuer N."/>
            <person name="Luecker S."/>
            <person name="Lage O.M."/>
            <person name="Pohl T."/>
            <person name="Merkel B.J."/>
            <person name="Hornburger P."/>
            <person name="Mueller R.-W."/>
            <person name="Bruemmer F."/>
            <person name="Labrenz M."/>
            <person name="Spormann A.M."/>
            <person name="Op Den Camp H."/>
            <person name="Overmann J."/>
            <person name="Amann R."/>
            <person name="Jetten M.S.M."/>
            <person name="Mascher T."/>
            <person name="Medema M.H."/>
            <person name="Devos D.P."/>
            <person name="Kaster A.-K."/>
            <person name="Ovreas L."/>
            <person name="Rohde M."/>
            <person name="Galperin M.Y."/>
            <person name="Jogler C."/>
        </authorList>
    </citation>
    <scope>NUCLEOTIDE SEQUENCE [LARGE SCALE GENOMIC DNA]</scope>
    <source>
        <strain evidence="2 3">KOR34</strain>
    </source>
</reference>
<dbReference type="Gene3D" id="1.25.40.10">
    <property type="entry name" value="Tetratricopeptide repeat domain"/>
    <property type="match status" value="2"/>
</dbReference>
<keyword evidence="3" id="KW-1185">Reference proteome</keyword>
<keyword evidence="1" id="KW-0812">Transmembrane</keyword>
<dbReference type="OrthoDB" id="289586at2"/>
<proteinExistence type="predicted"/>
<protein>
    <submittedName>
        <fullName evidence="2">Uncharacterized protein</fullName>
    </submittedName>
</protein>
<dbReference type="SUPFAM" id="SSF48452">
    <property type="entry name" value="TPR-like"/>
    <property type="match status" value="1"/>
</dbReference>
<keyword evidence="1" id="KW-0472">Membrane</keyword>
<evidence type="ECO:0000256" key="1">
    <source>
        <dbReference type="SAM" id="Phobius"/>
    </source>
</evidence>
<keyword evidence="1" id="KW-1133">Transmembrane helix</keyword>
<dbReference type="EMBL" id="SIHJ01000001">
    <property type="protein sequence ID" value="TWT37120.1"/>
    <property type="molecule type" value="Genomic_DNA"/>
</dbReference>
<evidence type="ECO:0000313" key="2">
    <source>
        <dbReference type="EMBL" id="TWT37120.1"/>
    </source>
</evidence>
<sequence>MPRRRRQSGVFGWFADLWAWLLDLRDRAGSRIGRRARDLSYGLIDVLGSFEGLENGVRRGVMRVLRPIGRMAQATGLGDLFAFLFELPGRVLGRVRSVGRSAARRVGLGGVLESFGRFFGLLLTPFTALAGFAYAWAVTRNRKDMLLAIPAVLMLAPFVYVGFSASLRGPGPVAARYQKAMREARQEGDHQVAELYREKLVQLGVDNSRAEYIEAIKLVEEGDVASGYEVMQRLAPPDIPGYAAAHYWMALRLLTGEDLGEVEETPPTEEGRLTLAERHLDRIVELGGNAPQVSMLRAIVYARTDRPQQASDVLEPYADQIFAAAAMRLRMLVRLGDDEAATTQAQAVPRLFASLGLPASKLSADEHRSRVLAATLLKDEPQKELTLIDWQQTFPDDPQPNQLLAQLTRERVQSTLDQQSFDPEALVERLCRAERLGSPRAWVALQLRDLIENRETSASCREAWAGLLGSPDASEPLIELAGTTAALRGEILQARKAFQRLAADGDAPAIVWNNLAWTLLQEPRPIPSAALEAIAKAIEQEPDSPVYRETRGQAEVMLKRWRPAVADLKYALEEFPDNQLIHLGLARSYEALGQRQLAADHWERSGGRRPPNLLREQ</sequence>
<comment type="caution">
    <text evidence="2">The sequence shown here is derived from an EMBL/GenBank/DDBJ whole genome shotgun (WGS) entry which is preliminary data.</text>
</comment>
<dbReference type="Proteomes" id="UP000316714">
    <property type="component" value="Unassembled WGS sequence"/>
</dbReference>
<dbReference type="SUPFAM" id="SSF81901">
    <property type="entry name" value="HCP-like"/>
    <property type="match status" value="1"/>
</dbReference>
<organism evidence="2 3">
    <name type="scientific">Posidoniimonas corsicana</name>
    <dbReference type="NCBI Taxonomy" id="1938618"/>
    <lineage>
        <taxon>Bacteria</taxon>
        <taxon>Pseudomonadati</taxon>
        <taxon>Planctomycetota</taxon>
        <taxon>Planctomycetia</taxon>
        <taxon>Pirellulales</taxon>
        <taxon>Lacipirellulaceae</taxon>
        <taxon>Posidoniimonas</taxon>
    </lineage>
</organism>
<name>A0A5C5VGP7_9BACT</name>
<feature type="transmembrane region" description="Helical" evidence="1">
    <location>
        <begin position="118"/>
        <end position="138"/>
    </location>
</feature>
<dbReference type="AlphaFoldDB" id="A0A5C5VGP7"/>
<evidence type="ECO:0000313" key="3">
    <source>
        <dbReference type="Proteomes" id="UP000316714"/>
    </source>
</evidence>
<gene>
    <name evidence="2" type="ORF">KOR34_20670</name>
</gene>